<comment type="caution">
    <text evidence="2">The sequence shown here is derived from an EMBL/GenBank/DDBJ whole genome shotgun (WGS) entry which is preliminary data.</text>
</comment>
<proteinExistence type="predicted"/>
<keyword evidence="1" id="KW-1133">Transmembrane helix</keyword>
<keyword evidence="1" id="KW-0812">Transmembrane</keyword>
<evidence type="ECO:0000313" key="2">
    <source>
        <dbReference type="EMBL" id="MBX0298231.1"/>
    </source>
</evidence>
<keyword evidence="3" id="KW-1185">Reference proteome</keyword>
<dbReference type="Proteomes" id="UP001430455">
    <property type="component" value="Unassembled WGS sequence"/>
</dbReference>
<sequence>MMLPTHALVGLAIAVPVSFAFPEFASVFLLSGLFGGIFPDFDLYVGHRKTLHFPVYYSVLSLVLIPVAVFAQTAWIIGVTIALVAAAVHSIMDIFGGGLELRPWEARSERAVYDHFRDHWIAPRRWVRYDGAPEDLLLSLSVAGPLLFVVDGQFLWIVVGALVVSVSYVILRRPLATIAETLVEGVLKRTLPDSLLAYLPARYLR</sequence>
<feature type="transmembrane region" description="Helical" evidence="1">
    <location>
        <begin position="51"/>
        <end position="70"/>
    </location>
</feature>
<gene>
    <name evidence="2" type="ORF">EGH23_25565</name>
</gene>
<keyword evidence="1" id="KW-0472">Membrane</keyword>
<dbReference type="AlphaFoldDB" id="A0AAW4PJT7"/>
<dbReference type="GO" id="GO:0016787">
    <property type="term" value="F:hydrolase activity"/>
    <property type="evidence" value="ECO:0007669"/>
    <property type="project" value="UniProtKB-KW"/>
</dbReference>
<protein>
    <submittedName>
        <fullName evidence="2">Metal-dependent hydrolase</fullName>
    </submittedName>
</protein>
<reference evidence="2 3" key="1">
    <citation type="submission" date="2021-06" db="EMBL/GenBank/DDBJ databases">
        <title>Halomicroarcula sp. a new haloarchaeum isolated from saline soil.</title>
        <authorList>
            <person name="Duran-Viseras A."/>
            <person name="Sanchez-Porro C."/>
            <person name="Ventosa A."/>
        </authorList>
    </citation>
    <scope>NUCLEOTIDE SEQUENCE [LARGE SCALE GENOMIC DNA]</scope>
    <source>
        <strain evidence="2 3">F27</strain>
    </source>
</reference>
<evidence type="ECO:0000313" key="3">
    <source>
        <dbReference type="Proteomes" id="UP001430455"/>
    </source>
</evidence>
<name>A0AAW4PJT7_9EURY</name>
<evidence type="ECO:0000256" key="1">
    <source>
        <dbReference type="SAM" id="Phobius"/>
    </source>
</evidence>
<feature type="transmembrane region" description="Helical" evidence="1">
    <location>
        <begin position="154"/>
        <end position="171"/>
    </location>
</feature>
<organism evidence="2 3">
    <name type="scientific">Haloarcula nitratireducens</name>
    <dbReference type="NCBI Taxonomy" id="2487749"/>
    <lineage>
        <taxon>Archaea</taxon>
        <taxon>Methanobacteriati</taxon>
        <taxon>Methanobacteriota</taxon>
        <taxon>Stenosarchaea group</taxon>
        <taxon>Halobacteria</taxon>
        <taxon>Halobacteriales</taxon>
        <taxon>Haloarculaceae</taxon>
        <taxon>Haloarcula</taxon>
    </lineage>
</organism>
<keyword evidence="2" id="KW-0378">Hydrolase</keyword>
<accession>A0AAW4PJT7</accession>
<feature type="transmembrane region" description="Helical" evidence="1">
    <location>
        <begin position="75"/>
        <end position="95"/>
    </location>
</feature>
<dbReference type="EMBL" id="RKLT01000045">
    <property type="protein sequence ID" value="MBX0298231.1"/>
    <property type="molecule type" value="Genomic_DNA"/>
</dbReference>